<dbReference type="Pfam" id="PF00582">
    <property type="entry name" value="Usp"/>
    <property type="match status" value="2"/>
</dbReference>
<dbReference type="SUPFAM" id="SSF52402">
    <property type="entry name" value="Adenine nucleotide alpha hydrolases-like"/>
    <property type="match status" value="2"/>
</dbReference>
<evidence type="ECO:0000256" key="1">
    <source>
        <dbReference type="ARBA" id="ARBA00008791"/>
    </source>
</evidence>
<accession>A0A3R8Q697</accession>
<comment type="caution">
    <text evidence="3">The sequence shown here is derived from an EMBL/GenBank/DDBJ whole genome shotgun (WGS) entry which is preliminary data.</text>
</comment>
<dbReference type="OrthoDB" id="3404132at2"/>
<dbReference type="PANTHER" id="PTHR31964:SF113">
    <property type="entry name" value="USPA DOMAIN-CONTAINING PROTEIN"/>
    <property type="match status" value="1"/>
</dbReference>
<keyword evidence="4" id="KW-1185">Reference proteome</keyword>
<dbReference type="InterPro" id="IPR006015">
    <property type="entry name" value="Universal_stress_UspA"/>
</dbReference>
<feature type="domain" description="UspA" evidence="2">
    <location>
        <begin position="9"/>
        <end position="146"/>
    </location>
</feature>
<dbReference type="EMBL" id="RSAA01000020">
    <property type="protein sequence ID" value="RRO14081.1"/>
    <property type="molecule type" value="Genomic_DNA"/>
</dbReference>
<dbReference type="InterPro" id="IPR014729">
    <property type="entry name" value="Rossmann-like_a/b/a_fold"/>
</dbReference>
<dbReference type="PANTHER" id="PTHR31964">
    <property type="entry name" value="ADENINE NUCLEOTIDE ALPHA HYDROLASES-LIKE SUPERFAMILY PROTEIN"/>
    <property type="match status" value="1"/>
</dbReference>
<reference evidence="3 4" key="1">
    <citation type="submission" date="2018-11" db="EMBL/GenBank/DDBJ databases">
        <title>Saccharopolyspora rhizosphaerae sp. nov., an actinomycete isolated from rhizosphere soil in Thailand.</title>
        <authorList>
            <person name="Intra B."/>
            <person name="Euanorasetr J."/>
            <person name="Take A."/>
            <person name="Inahashi Y."/>
            <person name="Mori M."/>
            <person name="Panbangred W."/>
            <person name="Matsumoto A."/>
        </authorList>
    </citation>
    <scope>NUCLEOTIDE SEQUENCE [LARGE SCALE GENOMIC DNA]</scope>
    <source>
        <strain evidence="3 4">H219</strain>
    </source>
</reference>
<dbReference type="InterPro" id="IPR006016">
    <property type="entry name" value="UspA"/>
</dbReference>
<evidence type="ECO:0000313" key="3">
    <source>
        <dbReference type="EMBL" id="RRO14081.1"/>
    </source>
</evidence>
<dbReference type="RefSeq" id="WP_125092149.1">
    <property type="nucleotide sequence ID" value="NZ_RSAA01000020.1"/>
</dbReference>
<evidence type="ECO:0000259" key="2">
    <source>
        <dbReference type="Pfam" id="PF00582"/>
    </source>
</evidence>
<proteinExistence type="inferred from homology"/>
<dbReference type="PRINTS" id="PR01438">
    <property type="entry name" value="UNVRSLSTRESS"/>
</dbReference>
<dbReference type="Gene3D" id="3.40.50.620">
    <property type="entry name" value="HUPs"/>
    <property type="match status" value="2"/>
</dbReference>
<dbReference type="Proteomes" id="UP000274515">
    <property type="component" value="Unassembled WGS sequence"/>
</dbReference>
<dbReference type="AlphaFoldDB" id="A0A3R8Q697"/>
<name>A0A3R8Q697_9PSEU</name>
<feature type="domain" description="UspA" evidence="2">
    <location>
        <begin position="161"/>
        <end position="299"/>
    </location>
</feature>
<comment type="similarity">
    <text evidence="1">Belongs to the universal stress protein A family.</text>
</comment>
<organism evidence="3 4">
    <name type="scientific">Saccharopolyspora rhizosphaerae</name>
    <dbReference type="NCBI Taxonomy" id="2492662"/>
    <lineage>
        <taxon>Bacteria</taxon>
        <taxon>Bacillati</taxon>
        <taxon>Actinomycetota</taxon>
        <taxon>Actinomycetes</taxon>
        <taxon>Pseudonocardiales</taxon>
        <taxon>Pseudonocardiaceae</taxon>
        <taxon>Saccharopolyspora</taxon>
    </lineage>
</organism>
<protein>
    <submittedName>
        <fullName evidence="3">Universal stress protein</fullName>
    </submittedName>
</protein>
<evidence type="ECO:0000313" key="4">
    <source>
        <dbReference type="Proteomes" id="UP000274515"/>
    </source>
</evidence>
<gene>
    <name evidence="3" type="ORF">EIL87_20175</name>
</gene>
<sequence>MSTVHDDGVVVGFDASAESRTAVRWAALEATTRGRPLEVVHATPIPLEELTRIHLPSETVSFEPLRSAAQRVLADIAAECRREHPSLEVRTQARMGDPASILRDAATNACVLVLGPPRKGRAHHLLLGSTAGNLVRSAPAPVVIVRGHRWSGSAGPPAGIERVVVGIDGSACSARAAGFAYDLAFRHDAELTALLAIAEQASDPLPPNRGWTLGSDAIDAQRRVLAESVAGCAEGYPDVVAHQELITTEGPTDALLTAAVDADLLVVGTRGRGALRSTLLGSVSHAVVHYAACPVAVIR</sequence>